<dbReference type="FunFam" id="2.60.120.650:FF:000008">
    <property type="entry name" value="Probable JmjC domain-containing histone demethylation protein 2C"/>
    <property type="match status" value="1"/>
</dbReference>
<evidence type="ECO:0000256" key="10">
    <source>
        <dbReference type="ARBA" id="ARBA00022964"/>
    </source>
</evidence>
<feature type="compositionally biased region" description="Polar residues" evidence="20">
    <location>
        <begin position="1636"/>
        <end position="1655"/>
    </location>
</feature>
<feature type="region of interest" description="Disordered" evidence="20">
    <location>
        <begin position="1558"/>
        <end position="1599"/>
    </location>
</feature>
<keyword evidence="6" id="KW-0863">Zinc-finger</keyword>
<feature type="non-terminal residue" evidence="22">
    <location>
        <position position="1"/>
    </location>
</feature>
<dbReference type="GO" id="GO:0008270">
    <property type="term" value="F:zinc ion binding"/>
    <property type="evidence" value="ECO:0007669"/>
    <property type="project" value="UniProtKB-KW"/>
</dbReference>
<dbReference type="SUPFAM" id="SSF51197">
    <property type="entry name" value="Clavaminate synthase-like"/>
    <property type="match status" value="1"/>
</dbReference>
<dbReference type="GO" id="GO:0031490">
    <property type="term" value="F:chromatin DNA binding"/>
    <property type="evidence" value="ECO:0007669"/>
    <property type="project" value="TreeGrafter"/>
</dbReference>
<keyword evidence="4" id="KW-0597">Phosphoprotein</keyword>
<dbReference type="Gene3D" id="2.60.120.650">
    <property type="entry name" value="Cupin"/>
    <property type="match status" value="1"/>
</dbReference>
<feature type="compositionally biased region" description="Basic and acidic residues" evidence="20">
    <location>
        <begin position="1275"/>
        <end position="1291"/>
    </location>
</feature>
<dbReference type="GO" id="GO:0003712">
    <property type="term" value="F:transcription coregulator activity"/>
    <property type="evidence" value="ECO:0007669"/>
    <property type="project" value="TreeGrafter"/>
</dbReference>
<comment type="similarity">
    <text evidence="16">Belongs to the JHDM2 histone demethylase family.</text>
</comment>
<keyword evidence="5" id="KW-0479">Metal-binding</keyword>
<evidence type="ECO:0000256" key="11">
    <source>
        <dbReference type="ARBA" id="ARBA00023002"/>
    </source>
</evidence>
<accession>G3H9I3</accession>
<feature type="compositionally biased region" description="Basic residues" evidence="20">
    <location>
        <begin position="1265"/>
        <end position="1274"/>
    </location>
</feature>
<dbReference type="InterPro" id="IPR054504">
    <property type="entry name" value="PWWP_KDM3B"/>
</dbReference>
<feature type="compositionally biased region" description="Basic and acidic residues" evidence="20">
    <location>
        <begin position="359"/>
        <end position="380"/>
    </location>
</feature>
<evidence type="ECO:0000256" key="14">
    <source>
        <dbReference type="ARBA" id="ARBA00023163"/>
    </source>
</evidence>
<organism evidence="22 23">
    <name type="scientific">Cricetulus griseus</name>
    <name type="common">Chinese hamster</name>
    <name type="synonym">Cricetulus barabensis griseus</name>
    <dbReference type="NCBI Taxonomy" id="10029"/>
    <lineage>
        <taxon>Eukaryota</taxon>
        <taxon>Metazoa</taxon>
        <taxon>Chordata</taxon>
        <taxon>Craniata</taxon>
        <taxon>Vertebrata</taxon>
        <taxon>Euteleostomi</taxon>
        <taxon>Mammalia</taxon>
        <taxon>Eutheria</taxon>
        <taxon>Euarchontoglires</taxon>
        <taxon>Glires</taxon>
        <taxon>Rodentia</taxon>
        <taxon>Myomorpha</taxon>
        <taxon>Muroidea</taxon>
        <taxon>Cricetidae</taxon>
        <taxon>Cricetinae</taxon>
        <taxon>Cricetulus</taxon>
    </lineage>
</organism>
<keyword evidence="7" id="KW-0862">Zinc</keyword>
<keyword evidence="12" id="KW-0408">Iron</keyword>
<dbReference type="InterPro" id="IPR045109">
    <property type="entry name" value="LSDs-like"/>
</dbReference>
<dbReference type="GO" id="GO:0000785">
    <property type="term" value="C:chromatin"/>
    <property type="evidence" value="ECO:0007669"/>
    <property type="project" value="TreeGrafter"/>
</dbReference>
<feature type="compositionally biased region" description="Basic and acidic residues" evidence="20">
    <location>
        <begin position="274"/>
        <end position="291"/>
    </location>
</feature>
<feature type="compositionally biased region" description="Basic and acidic residues" evidence="20">
    <location>
        <begin position="665"/>
        <end position="674"/>
    </location>
</feature>
<sequence>VYVEFDDLEWDKREWVKVYEDFSTFLVEYHLIWAKRNDPSQTQGSKSRQIQWPALTFKPLVENSIPSSITAVEFLIDKQLDFLTEDCAFQPYQDDIDSLKPVLRDNPQLHAEVKVWVKEQKVQEIFMQGPYSLNGYRVRVYRQDSATQWFTGIITHHDLFTRTMIVMNDQVLEPQNVDPSMVQMTFLDDVVHSLLKGENIGITSRRRSRASHNINAVHNTHQQQQQRNVRPNKRKGSDSSIPDEERMKEEKYDYLSRGENPKGKNKHVVSKRRKPEEDEKKLHMKRFRTDNASDVSESSDSEKSSKRISDNSSEQTPEYELKNKITSKVNGEEGKSQLVEKAGEETLIDSQPPWDQIQEDNHEEGQKPKSVDSHLQEKMTLHSSEQATVADHDPNDSVHQECNMENKHIAELLPKEKLVSRTPTPKCVLDIKNDTHSERVAQENSNTFGLQTLENTEPNVSDSKHSNAKYLETVKQDSDQSWVNDVVKVDLTQSSVTNTSSGSDHRDVDKERNHYVSYMSSLSTVSVTEDHLHKRSPPPETIKSKLTTSLDTQKTKLNSSPEVVKPKITPSPDSVKSKAAYVNSQAVELERKAFIEPLRCNASTSVKNDLDLNRSQGGKDCHLHRHFVGPRPPLETGERLNKYKEEHRRILQESIDVAPFTTKIKGPEVERENYSRVAPSSSSPKSHAIKQDKDVERSVSELYKMKHSVPQSLPQSNYFTTLSNSVVNEPPRSYPSKEVSNIYTEKQNNNHSAAANSQSLSFISSLSKPPPLIKHQPESESLVGKIPDHLPHQIASHSVTTFRSDCRSPTHLTVSSTNALRSMPALHRAPVFHPPIHHSLERKESSYSSLSPPTLTPVLPVNAGSKVQESQKPPTLIPEPKESQANFKSSSDQGLSEMWKSNNNLSKEKTEWPVEKSNGKSQAAVASVIVRPPSSTKVDSVPSVPLASKDRVCERSSSGASKTDYLKPEAGETGRVILPNVNLENAHVKSEKKFEAVSQSSVPISVMSAVNVVCNTKTDVFTSAATTTSVSILGCSEVMYSLSNTILASTSLECTTSKSVSQAVAQTKECKVSTTGPVTIACSKTGSGVQPSSGFLGTTDFIHLKKHKAALAAAQYKNSNVSEAELNSVRSQTAAASLPLDSTTICGASNKAISVGNGPAAQTSQPNYHTKLKKAWLTRHSEEDKNTNKMENSGNSVSEIIKPCSVNLIASTSNDIQNSVDNRVTGDKYGRDDKASRRKAKRTYESGSESGDSDESESKSEQRTKRQPKPTYKKKQNDLQKRKGEIEEDLKPNGVLSRSAKEKSKLKLQNSNSAGIPRSVLKDWRKVKKLKQTGESFLQDDSCCEIGPNLQKCRECRLIRSKKGEESAHSPVFCRFYYFRRLSFSKNGVVRIDGFSSPEQYDDEAMSLWTHENYEDDEVDIETSKYILDIIGDKFCQLVTSEKTALSWVKKDAKIAWKRAVRGVREMCDACEATLFNVHWVCRKCGFVACLDCYKAKERKSSRVLTDLLDAMHILREKYGIKSHCHCTNKQNIQVGNFPTVNGVSQVIQNVLNHSSKTSRCIPESQQQSTPQKSQSNGSSSPGSVSTDSRLTPPESQSPLHWLADLAEQKAREEKQENKEFALEKEIKEEGEQDASDSPNGSTSPPASQNNEQGSTLRDLLTTTAGKLRVGSTDAGIAFAPVYSMGASSGKSGRSMPNILDDIIASVVENKIPPNKTAKINVKSEPNEEPKESRKSAVNESNKLYSDIPHSWICDQHILWLKDYKNSNNWKLFKECWKQGQVKRQKNKSGETVVLKLKDCPSGEDFKTMMPARYEDFLRSLPLPEYCNPEGKFNLASHLPGFFVRPDLGPRLCSAYGVAAAKDHDIGTTNLHVEASDVVNILVYVGIAKGNGVLSKAGILKKFEEEELDDILRKRLKDSSEMPGALWHIYAGKDLDKIREFLQKISKEQGLEVLPEHDPIRDQSWYVNRKLRQRLLEEYGVRACTLIQFLGDAIVLPAGTLHQVQNFHSCIQVTEDFVSPEHLVQSFHLTQELRLLKEEINYDDKLQVKNILYHAVKEMVRALKIHEDEVEDMEDT</sequence>
<evidence type="ECO:0000313" key="22">
    <source>
        <dbReference type="EMBL" id="EGW00908.1"/>
    </source>
</evidence>
<dbReference type="Pfam" id="PF22988">
    <property type="entry name" value="PWWP_KDM3B"/>
    <property type="match status" value="1"/>
</dbReference>
<comment type="function">
    <text evidence="17">Probable histone demethylase that specifically demethylates 'Lys-9' of histone H3, thereby playing a central role in histone code. Demethylation of Lys residue generates formaldehyde and succinate. May be involved in hormone-dependent transcriptional activation, by participating in recruitment to androgen-receptor target genes.</text>
</comment>
<proteinExistence type="inferred from homology"/>
<evidence type="ECO:0000256" key="13">
    <source>
        <dbReference type="ARBA" id="ARBA00023015"/>
    </source>
</evidence>
<feature type="compositionally biased region" description="Low complexity" evidence="20">
    <location>
        <begin position="1565"/>
        <end position="1589"/>
    </location>
</feature>
<evidence type="ECO:0000256" key="6">
    <source>
        <dbReference type="ARBA" id="ARBA00022771"/>
    </source>
</evidence>
<evidence type="ECO:0000256" key="5">
    <source>
        <dbReference type="ARBA" id="ARBA00022723"/>
    </source>
</evidence>
<feature type="compositionally biased region" description="Basic and acidic residues" evidence="20">
    <location>
        <begin position="390"/>
        <end position="401"/>
    </location>
</feature>
<feature type="compositionally biased region" description="Basic and acidic residues" evidence="20">
    <location>
        <begin position="300"/>
        <end position="309"/>
    </location>
</feature>
<evidence type="ECO:0000256" key="2">
    <source>
        <dbReference type="ARBA" id="ARBA00004123"/>
    </source>
</evidence>
<comment type="subcellular location">
    <subcellularLocation>
        <location evidence="2">Nucleus</location>
    </subcellularLocation>
</comment>
<evidence type="ECO:0000256" key="7">
    <source>
        <dbReference type="ARBA" id="ARBA00022833"/>
    </source>
</evidence>
<feature type="region of interest" description="Disordered" evidence="20">
    <location>
        <begin position="617"/>
        <end position="637"/>
    </location>
</feature>
<dbReference type="EMBL" id="JH000230">
    <property type="protein sequence ID" value="EGW00908.1"/>
    <property type="molecule type" value="Genomic_DNA"/>
</dbReference>
<evidence type="ECO:0000313" key="23">
    <source>
        <dbReference type="Proteomes" id="UP000001075"/>
    </source>
</evidence>
<evidence type="ECO:0000256" key="3">
    <source>
        <dbReference type="ARBA" id="ARBA00022499"/>
    </source>
</evidence>
<dbReference type="InterPro" id="IPR054503">
    <property type="entry name" value="KDM3AB_Tudor"/>
</dbReference>
<dbReference type="Proteomes" id="UP000001075">
    <property type="component" value="Unassembled WGS sequence"/>
</dbReference>
<evidence type="ECO:0000256" key="12">
    <source>
        <dbReference type="ARBA" id="ARBA00023004"/>
    </source>
</evidence>
<evidence type="ECO:0000259" key="21">
    <source>
        <dbReference type="PROSITE" id="PS51184"/>
    </source>
</evidence>
<dbReference type="Pfam" id="PF22987">
    <property type="entry name" value="Tudor_KDM3B"/>
    <property type="match status" value="1"/>
</dbReference>
<feature type="region of interest" description="Disordered" evidence="20">
    <location>
        <begin position="526"/>
        <end position="574"/>
    </location>
</feature>
<evidence type="ECO:0000256" key="1">
    <source>
        <dbReference type="ARBA" id="ARBA00001954"/>
    </source>
</evidence>
<dbReference type="STRING" id="10029.G3H9I3"/>
<reference evidence="23" key="1">
    <citation type="journal article" date="2011" name="Nat. Biotechnol.">
        <title>The genomic sequence of the Chinese hamster ovary (CHO)-K1 cell line.</title>
        <authorList>
            <person name="Xu X."/>
            <person name="Nagarajan H."/>
            <person name="Lewis N.E."/>
            <person name="Pan S."/>
            <person name="Cai Z."/>
            <person name="Liu X."/>
            <person name="Chen W."/>
            <person name="Xie M."/>
            <person name="Wang W."/>
            <person name="Hammond S."/>
            <person name="Andersen M.R."/>
            <person name="Neff N."/>
            <person name="Passarelli B."/>
            <person name="Koh W."/>
            <person name="Fan H.C."/>
            <person name="Wang J."/>
            <person name="Gui Y."/>
            <person name="Lee K.H."/>
            <person name="Betenbaugh M.J."/>
            <person name="Quake S.R."/>
            <person name="Famili I."/>
            <person name="Palsson B.O."/>
            <person name="Wang J."/>
        </authorList>
    </citation>
    <scope>NUCLEOTIDE SEQUENCE [LARGE SCALE GENOMIC DNA]</scope>
    <source>
        <strain evidence="23">CHO K1 cell line</strain>
    </source>
</reference>
<gene>
    <name evidence="22" type="ORF">I79_007056</name>
</gene>
<dbReference type="GO" id="GO:0051213">
    <property type="term" value="F:dioxygenase activity"/>
    <property type="evidence" value="ECO:0007669"/>
    <property type="project" value="UniProtKB-KW"/>
</dbReference>
<keyword evidence="10" id="KW-0223">Dioxygenase</keyword>
<feature type="compositionally biased region" description="Polar residues" evidence="20">
    <location>
        <begin position="883"/>
        <end position="898"/>
    </location>
</feature>
<evidence type="ECO:0000256" key="4">
    <source>
        <dbReference type="ARBA" id="ARBA00022553"/>
    </source>
</evidence>
<feature type="compositionally biased region" description="Basic and acidic residues" evidence="20">
    <location>
        <begin position="1224"/>
        <end position="1235"/>
    </location>
</feature>
<comment type="cofactor">
    <cofactor evidence="1">
        <name>Fe(2+)</name>
        <dbReference type="ChEBI" id="CHEBI:29033"/>
    </cofactor>
</comment>
<dbReference type="PANTHER" id="PTHR12549:SF6">
    <property type="entry name" value="JMJC DOMAIN-CONTAINING HISTONE DEMETHYLATION PROTEIN 2C-RELATED"/>
    <property type="match status" value="1"/>
</dbReference>
<keyword evidence="15" id="KW-0539">Nucleus</keyword>
<feature type="domain" description="JmjC" evidence="21">
    <location>
        <begin position="1810"/>
        <end position="2034"/>
    </location>
</feature>
<feature type="compositionally biased region" description="Polar residues" evidence="20">
    <location>
        <begin position="216"/>
        <end position="229"/>
    </location>
</feature>
<dbReference type="GO" id="GO:0006357">
    <property type="term" value="P:regulation of transcription by RNA polymerase II"/>
    <property type="evidence" value="ECO:0007669"/>
    <property type="project" value="TreeGrafter"/>
</dbReference>
<feature type="region of interest" description="Disordered" evidence="20">
    <location>
        <begin position="1627"/>
        <end position="1655"/>
    </location>
</feature>
<feature type="region of interest" description="Disordered" evidence="20">
    <location>
        <begin position="865"/>
        <end position="898"/>
    </location>
</feature>
<dbReference type="FunCoup" id="G3H9I3">
    <property type="interactions" value="1925"/>
</dbReference>
<evidence type="ECO:0000256" key="19">
    <source>
        <dbReference type="ARBA" id="ARBA00079980"/>
    </source>
</evidence>
<feature type="region of interest" description="Disordered" evidence="20">
    <location>
        <begin position="664"/>
        <end position="696"/>
    </location>
</feature>
<dbReference type="GO" id="GO:0032454">
    <property type="term" value="F:histone H3K9 demethylase activity"/>
    <property type="evidence" value="ECO:0007669"/>
    <property type="project" value="InterPro"/>
</dbReference>
<evidence type="ECO:0000256" key="8">
    <source>
        <dbReference type="ARBA" id="ARBA00022843"/>
    </source>
</evidence>
<dbReference type="eggNOG" id="KOG1356">
    <property type="taxonomic scope" value="Eukaryota"/>
</dbReference>
<dbReference type="Pfam" id="PF02373">
    <property type="entry name" value="JmjC"/>
    <property type="match status" value="1"/>
</dbReference>
<evidence type="ECO:0000256" key="15">
    <source>
        <dbReference type="ARBA" id="ARBA00023242"/>
    </source>
</evidence>
<feature type="region of interest" description="Disordered" evidence="20">
    <location>
        <begin position="216"/>
        <end position="401"/>
    </location>
</feature>
<name>G3H9I3_CRIGR</name>
<evidence type="ECO:0000256" key="9">
    <source>
        <dbReference type="ARBA" id="ARBA00022853"/>
    </source>
</evidence>
<dbReference type="InterPro" id="IPR003347">
    <property type="entry name" value="JmjC_dom"/>
</dbReference>
<evidence type="ECO:0000256" key="17">
    <source>
        <dbReference type="ARBA" id="ARBA00056982"/>
    </source>
</evidence>
<feature type="compositionally biased region" description="Basic and acidic residues" evidence="20">
    <location>
        <begin position="243"/>
        <end position="262"/>
    </location>
</feature>
<feature type="compositionally biased region" description="Basic residues" evidence="20">
    <location>
        <begin position="263"/>
        <end position="273"/>
    </location>
</feature>
<keyword evidence="11" id="KW-0560">Oxidoreductase</keyword>
<dbReference type="InParanoid" id="G3H9I3"/>
<protein>
    <recommendedName>
        <fullName evidence="18">Probable JmjC domain-containing histone demethylation protein 2C</fullName>
    </recommendedName>
    <alternativeName>
        <fullName evidence="19">Jumonji domain-containing protein 1C</fullName>
    </alternativeName>
</protein>
<evidence type="ECO:0000256" key="20">
    <source>
        <dbReference type="SAM" id="MobiDB-lite"/>
    </source>
</evidence>
<keyword evidence="3" id="KW-1017">Isopeptide bond</keyword>
<evidence type="ECO:0000256" key="18">
    <source>
        <dbReference type="ARBA" id="ARBA00069433"/>
    </source>
</evidence>
<dbReference type="SMART" id="SM00558">
    <property type="entry name" value="JmjC"/>
    <property type="match status" value="1"/>
</dbReference>
<dbReference type="GO" id="GO:0000118">
    <property type="term" value="C:histone deacetylase complex"/>
    <property type="evidence" value="ECO:0007669"/>
    <property type="project" value="TreeGrafter"/>
</dbReference>
<keyword evidence="9" id="KW-0156">Chromatin regulator</keyword>
<keyword evidence="13" id="KW-0805">Transcription regulation</keyword>
<dbReference type="PROSITE" id="PS51184">
    <property type="entry name" value="JMJC"/>
    <property type="match status" value="1"/>
</dbReference>
<evidence type="ECO:0000256" key="16">
    <source>
        <dbReference type="ARBA" id="ARBA00037987"/>
    </source>
</evidence>
<keyword evidence="14" id="KW-0804">Transcription</keyword>
<feature type="region of interest" description="Disordered" evidence="20">
    <location>
        <begin position="1218"/>
        <end position="1312"/>
    </location>
</feature>
<feature type="compositionally biased region" description="Polar residues" evidence="20">
    <location>
        <begin position="544"/>
        <end position="561"/>
    </location>
</feature>
<dbReference type="PANTHER" id="PTHR12549">
    <property type="entry name" value="JMJC DOMAIN-CONTAINING HISTONE DEMETHYLATION PROTEIN"/>
    <property type="match status" value="1"/>
</dbReference>
<keyword evidence="8" id="KW-0832">Ubl conjugation</keyword>